<dbReference type="Proteomes" id="UP000467132">
    <property type="component" value="Unassembled WGS sequence"/>
</dbReference>
<evidence type="ECO:0000256" key="3">
    <source>
        <dbReference type="ARBA" id="ARBA00022741"/>
    </source>
</evidence>
<dbReference type="PANTHER" id="PTHR23090:SF9">
    <property type="entry name" value="GLUTAMINE-DEPENDENT NAD(+) SYNTHETASE"/>
    <property type="match status" value="1"/>
</dbReference>
<dbReference type="RefSeq" id="WP_160198437.1">
    <property type="nucleotide sequence ID" value="NZ_QXXA01000017.1"/>
</dbReference>
<dbReference type="GO" id="GO:0009435">
    <property type="term" value="P:NAD+ biosynthetic process"/>
    <property type="evidence" value="ECO:0007669"/>
    <property type="project" value="UniProtKB-UniPathway"/>
</dbReference>
<gene>
    <name evidence="9" type="primary">nadE</name>
    <name evidence="9" type="ORF">D3Z33_14015</name>
</gene>
<keyword evidence="4 6" id="KW-0067">ATP-binding</keyword>
<evidence type="ECO:0000256" key="5">
    <source>
        <dbReference type="ARBA" id="ARBA00023027"/>
    </source>
</evidence>
<dbReference type="Pfam" id="PF02540">
    <property type="entry name" value="NAD_synthase"/>
    <property type="match status" value="1"/>
</dbReference>
<dbReference type="CDD" id="cd00553">
    <property type="entry name" value="NAD_synthase"/>
    <property type="match status" value="1"/>
</dbReference>
<feature type="domain" description="NAD/GMP synthase" evidence="8">
    <location>
        <begin position="12"/>
        <end position="239"/>
    </location>
</feature>
<dbReference type="InterPro" id="IPR022310">
    <property type="entry name" value="NAD/GMP_synthase"/>
</dbReference>
<organism evidence="9 10">
    <name type="scientific">Senegalia massiliensis</name>
    <dbReference type="NCBI Taxonomy" id="1720316"/>
    <lineage>
        <taxon>Bacteria</taxon>
        <taxon>Bacillati</taxon>
        <taxon>Bacillota</taxon>
        <taxon>Clostridia</taxon>
        <taxon>Eubacteriales</taxon>
        <taxon>Clostridiaceae</taxon>
        <taxon>Senegalia</taxon>
    </lineage>
</organism>
<sequence>MKLSNDKLKLLTNDLVKWIREMMSSTGGEKAIIGISGGKDSSVVAGLCVRALGKENVLGILMPHEVQYDINYSHEICDFLGIKYKEVSITPMMKSFYEVLEDTKGDFIDNISEQTKLNLPPRIRMTLLYAISQSIYNGRVINTSNLSEDWVGYATVYGDTTGAFSPLATLTTDEVIQVGRYIGIPEKFIIKTPEDGLTKKTDEDVLGFSYDTLNRYIREGKIDDKGIKNKIDKMHKYSRFKFTPIPIYNSYLPIKAKELGNFYNDKK</sequence>
<dbReference type="SUPFAM" id="SSF52402">
    <property type="entry name" value="Adenine nucleotide alpha hydrolases-like"/>
    <property type="match status" value="1"/>
</dbReference>
<dbReference type="EMBL" id="QXXA01000017">
    <property type="protein sequence ID" value="NBI07973.1"/>
    <property type="molecule type" value="Genomic_DNA"/>
</dbReference>
<comment type="pathway">
    <text evidence="1">Cofactor biosynthesis; NAD(+) biosynthesis.</text>
</comment>
<proteinExistence type="inferred from homology"/>
<evidence type="ECO:0000256" key="1">
    <source>
        <dbReference type="ARBA" id="ARBA00004790"/>
    </source>
</evidence>
<comment type="similarity">
    <text evidence="6">Belongs to the NAD synthetase family.</text>
</comment>
<evidence type="ECO:0000313" key="9">
    <source>
        <dbReference type="EMBL" id="NBI07973.1"/>
    </source>
</evidence>
<keyword evidence="5 6" id="KW-0520">NAD</keyword>
<evidence type="ECO:0000256" key="4">
    <source>
        <dbReference type="ARBA" id="ARBA00022840"/>
    </source>
</evidence>
<evidence type="ECO:0000256" key="7">
    <source>
        <dbReference type="RuleBase" id="RU003812"/>
    </source>
</evidence>
<reference evidence="9 10" key="1">
    <citation type="submission" date="2018-08" db="EMBL/GenBank/DDBJ databases">
        <title>Murine metabolic-syndrome-specific gut microbial biobank.</title>
        <authorList>
            <person name="Liu C."/>
        </authorList>
    </citation>
    <scope>NUCLEOTIDE SEQUENCE [LARGE SCALE GENOMIC DNA]</scope>
    <source>
        <strain evidence="9 10">583</strain>
    </source>
</reference>
<keyword evidence="3 6" id="KW-0547">Nucleotide-binding</keyword>
<dbReference type="GO" id="GO:0004359">
    <property type="term" value="F:glutaminase activity"/>
    <property type="evidence" value="ECO:0007669"/>
    <property type="project" value="InterPro"/>
</dbReference>
<dbReference type="InterPro" id="IPR003694">
    <property type="entry name" value="NAD_synthase"/>
</dbReference>
<dbReference type="GO" id="GO:0008795">
    <property type="term" value="F:NAD+ synthase activity"/>
    <property type="evidence" value="ECO:0007669"/>
    <property type="project" value="UniProtKB-EC"/>
</dbReference>
<dbReference type="GO" id="GO:0005524">
    <property type="term" value="F:ATP binding"/>
    <property type="evidence" value="ECO:0007669"/>
    <property type="project" value="UniProtKB-KW"/>
</dbReference>
<dbReference type="GO" id="GO:0003952">
    <property type="term" value="F:NAD+ synthase (glutamine-hydrolyzing) activity"/>
    <property type="evidence" value="ECO:0007669"/>
    <property type="project" value="InterPro"/>
</dbReference>
<dbReference type="GO" id="GO:0005737">
    <property type="term" value="C:cytoplasm"/>
    <property type="evidence" value="ECO:0007669"/>
    <property type="project" value="InterPro"/>
</dbReference>
<name>A0A845R645_9CLOT</name>
<keyword evidence="2 6" id="KW-0436">Ligase</keyword>
<dbReference type="AlphaFoldDB" id="A0A845R645"/>
<evidence type="ECO:0000313" key="10">
    <source>
        <dbReference type="Proteomes" id="UP000467132"/>
    </source>
</evidence>
<dbReference type="UniPathway" id="UPA00253">
    <property type="reaction ID" value="UER00333"/>
</dbReference>
<dbReference type="Gene3D" id="3.40.50.620">
    <property type="entry name" value="HUPs"/>
    <property type="match status" value="1"/>
</dbReference>
<dbReference type="InterPro" id="IPR014729">
    <property type="entry name" value="Rossmann-like_a/b/a_fold"/>
</dbReference>
<evidence type="ECO:0000259" key="8">
    <source>
        <dbReference type="Pfam" id="PF02540"/>
    </source>
</evidence>
<evidence type="ECO:0000256" key="2">
    <source>
        <dbReference type="ARBA" id="ARBA00022598"/>
    </source>
</evidence>
<dbReference type="PANTHER" id="PTHR23090">
    <property type="entry name" value="NH 3 /GLUTAMINE-DEPENDENT NAD + SYNTHETASE"/>
    <property type="match status" value="1"/>
</dbReference>
<evidence type="ECO:0000256" key="6">
    <source>
        <dbReference type="RuleBase" id="RU003811"/>
    </source>
</evidence>
<protein>
    <recommendedName>
        <fullName evidence="7">NH(3)-dependent NAD(+) synthetase</fullName>
        <ecNumber evidence="7">6.3.1.5</ecNumber>
    </recommendedName>
</protein>
<accession>A0A845R645</accession>
<dbReference type="EC" id="6.3.1.5" evidence="7"/>
<comment type="caution">
    <text evidence="9">The sequence shown here is derived from an EMBL/GenBank/DDBJ whole genome shotgun (WGS) entry which is preliminary data.</text>
</comment>
<dbReference type="OrthoDB" id="9803818at2"/>
<comment type="catalytic activity">
    <reaction evidence="7">
        <text>deamido-NAD(+) + NH4(+) + ATP = AMP + diphosphate + NAD(+) + H(+)</text>
        <dbReference type="Rhea" id="RHEA:21188"/>
        <dbReference type="ChEBI" id="CHEBI:15378"/>
        <dbReference type="ChEBI" id="CHEBI:28938"/>
        <dbReference type="ChEBI" id="CHEBI:30616"/>
        <dbReference type="ChEBI" id="CHEBI:33019"/>
        <dbReference type="ChEBI" id="CHEBI:57540"/>
        <dbReference type="ChEBI" id="CHEBI:58437"/>
        <dbReference type="ChEBI" id="CHEBI:456215"/>
        <dbReference type="EC" id="6.3.1.5"/>
    </reaction>
</comment>
<keyword evidence="10" id="KW-1185">Reference proteome</keyword>
<dbReference type="NCBIfam" id="TIGR00552">
    <property type="entry name" value="nadE"/>
    <property type="match status" value="1"/>
</dbReference>